<accession>A0AAE1MEX1</accession>
<keyword evidence="3" id="KW-1185">Reference proteome</keyword>
<protein>
    <recommendedName>
        <fullName evidence="1">Subtilisin-like protease fibronectin type-III domain-containing protein</fullName>
    </recommendedName>
</protein>
<proteinExistence type="predicted"/>
<gene>
    <name evidence="2" type="ORF">QN277_028221</name>
</gene>
<comment type="caution">
    <text evidence="2">The sequence shown here is derived from an EMBL/GenBank/DDBJ whole genome shotgun (WGS) entry which is preliminary data.</text>
</comment>
<evidence type="ECO:0000313" key="2">
    <source>
        <dbReference type="EMBL" id="KAK4262689.1"/>
    </source>
</evidence>
<dbReference type="EMBL" id="JAWXYG010000009">
    <property type="protein sequence ID" value="KAK4262689.1"/>
    <property type="molecule type" value="Genomic_DNA"/>
</dbReference>
<evidence type="ECO:0000313" key="3">
    <source>
        <dbReference type="Proteomes" id="UP001293593"/>
    </source>
</evidence>
<dbReference type="Pfam" id="PF17766">
    <property type="entry name" value="fn3_6"/>
    <property type="match status" value="1"/>
</dbReference>
<organism evidence="2 3">
    <name type="scientific">Acacia crassicarpa</name>
    <name type="common">northern wattle</name>
    <dbReference type="NCBI Taxonomy" id="499986"/>
    <lineage>
        <taxon>Eukaryota</taxon>
        <taxon>Viridiplantae</taxon>
        <taxon>Streptophyta</taxon>
        <taxon>Embryophyta</taxon>
        <taxon>Tracheophyta</taxon>
        <taxon>Spermatophyta</taxon>
        <taxon>Magnoliopsida</taxon>
        <taxon>eudicotyledons</taxon>
        <taxon>Gunneridae</taxon>
        <taxon>Pentapetalae</taxon>
        <taxon>rosids</taxon>
        <taxon>fabids</taxon>
        <taxon>Fabales</taxon>
        <taxon>Fabaceae</taxon>
        <taxon>Caesalpinioideae</taxon>
        <taxon>mimosoid clade</taxon>
        <taxon>Acacieae</taxon>
        <taxon>Acacia</taxon>
    </lineage>
</organism>
<evidence type="ECO:0000259" key="1">
    <source>
        <dbReference type="Pfam" id="PF17766"/>
    </source>
</evidence>
<dbReference type="Gene3D" id="2.60.40.2310">
    <property type="match status" value="1"/>
</dbReference>
<dbReference type="AlphaFoldDB" id="A0AAE1MEX1"/>
<reference evidence="2" key="1">
    <citation type="submission" date="2023-10" db="EMBL/GenBank/DDBJ databases">
        <title>Chromosome-level genome of the transformable northern wattle, Acacia crassicarpa.</title>
        <authorList>
            <person name="Massaro I."/>
            <person name="Sinha N.R."/>
            <person name="Poethig S."/>
            <person name="Leichty A.R."/>
        </authorList>
    </citation>
    <scope>NUCLEOTIDE SEQUENCE</scope>
    <source>
        <strain evidence="2">Acra3RX</strain>
        <tissue evidence="2">Leaf</tissue>
    </source>
</reference>
<name>A0AAE1MEX1_9FABA</name>
<sequence>MTNVGPANSTYSLELKAPPALSKSVYPTRIRFSEVNQKATFLVEFIPQKEENIGNHSFVQGSVSGFSKRHTVRLLTSVVFAS</sequence>
<dbReference type="InterPro" id="IPR041469">
    <property type="entry name" value="Subtilisin-like_FN3"/>
</dbReference>
<dbReference type="Proteomes" id="UP001293593">
    <property type="component" value="Unassembled WGS sequence"/>
</dbReference>
<feature type="domain" description="Subtilisin-like protease fibronectin type-III" evidence="1">
    <location>
        <begin position="1"/>
        <end position="74"/>
    </location>
</feature>